<protein>
    <submittedName>
        <fullName evidence="16">Myosin-IIIa-like</fullName>
    </submittedName>
</protein>
<keyword evidence="7 11" id="KW-0518">Myosin</keyword>
<reference evidence="15" key="1">
    <citation type="submission" date="2024-06" db="UniProtKB">
        <authorList>
            <consortium name="RefSeq"/>
        </authorList>
    </citation>
    <scope>NUCLEOTIDE SEQUENCE [LARGE SCALE GENOMIC DNA]</scope>
</reference>
<keyword evidence="4" id="KW-0677">Repeat</keyword>
<feature type="domain" description="Myosin motor" evidence="14">
    <location>
        <begin position="7"/>
        <end position="733"/>
    </location>
</feature>
<evidence type="ECO:0000259" key="14">
    <source>
        <dbReference type="PROSITE" id="PS51456"/>
    </source>
</evidence>
<dbReference type="InterPro" id="IPR001132">
    <property type="entry name" value="SMAD_dom_Dwarfin-type"/>
</dbReference>
<feature type="region of interest" description="Actin-binding" evidence="11">
    <location>
        <begin position="614"/>
        <end position="636"/>
    </location>
</feature>
<comment type="subcellular location">
    <subcellularLocation>
        <location evidence="2">Cell projection</location>
    </subcellularLocation>
    <subcellularLocation>
        <location evidence="1">Cytoplasm</location>
        <location evidence="1">Cytoskeleton</location>
    </subcellularLocation>
</comment>
<dbReference type="PRINTS" id="PR00193">
    <property type="entry name" value="MYOSINHEAVY"/>
</dbReference>
<evidence type="ECO:0000256" key="5">
    <source>
        <dbReference type="ARBA" id="ARBA00022741"/>
    </source>
</evidence>
<accession>A0A8B8A465</accession>
<evidence type="ECO:0000256" key="11">
    <source>
        <dbReference type="PROSITE-ProRule" id="PRU00782"/>
    </source>
</evidence>
<proteinExistence type="inferred from homology"/>
<dbReference type="KEGG" id="cvn:111099165"/>
<dbReference type="InterPro" id="IPR001609">
    <property type="entry name" value="Myosin_head_motor_dom-like"/>
</dbReference>
<dbReference type="GO" id="GO:0005524">
    <property type="term" value="F:ATP binding"/>
    <property type="evidence" value="ECO:0007669"/>
    <property type="project" value="UniProtKB-UniRule"/>
</dbReference>
<dbReference type="GO" id="GO:0030832">
    <property type="term" value="P:regulation of actin filament length"/>
    <property type="evidence" value="ECO:0007669"/>
    <property type="project" value="TreeGrafter"/>
</dbReference>
<dbReference type="Gene3D" id="1.20.120.720">
    <property type="entry name" value="Myosin VI head, motor domain, U50 subdomain"/>
    <property type="match status" value="1"/>
</dbReference>
<evidence type="ECO:0000256" key="6">
    <source>
        <dbReference type="ARBA" id="ARBA00022840"/>
    </source>
</evidence>
<keyword evidence="11" id="KW-0009">Actin-binding</keyword>
<keyword evidence="10" id="KW-0966">Cell projection</keyword>
<evidence type="ECO:0000256" key="12">
    <source>
        <dbReference type="SAM" id="MobiDB-lite"/>
    </source>
</evidence>
<dbReference type="Pfam" id="PF03166">
    <property type="entry name" value="MH2"/>
    <property type="match status" value="1"/>
</dbReference>
<sequence length="1236" mass="143337">MAVPDKAYADDMAVLSDLTEETLLHELKRRYERNIIYTYLGDVLLAVNPNKMIPIYGEEVGLVYSESKLLKDLSPHIYAIASKAYRNLIWERVNQAILVSGESGAGKTESTKMTLAQLARMSKSEDPNKLAEQIVEVNPLLEAFGNAKTTMNDNSSRFGKLIEVMFDKRGKIIGAKVTEHMLEKSRVVHCGNGERSFHIFYNMFAGLTEYERDHFYLGRPEHYRITDPGHGAPVFLSQMDYDKNRNDFEEWKEAMSDTGFSPQIVDLILAIMAGILHLSNIDFAQDPELQQLIIVNEEEVDYGSRLLSLQAEDLVTVLLATSSFIRGERIVKLKSVNEACDGRDALCKTLYSRIFSWVVKRINEIFRAQDYDNRPIDAGIISILDMAGFEKFQFNSFEQLCINSANEQLQSFFNTYIFSWELQEYHIEGIRQPKIKFTSNSQVLGLFFDRPVGVFAILEDECRLQTSTDVSFVDHMNKEFGKNDVYKRCKSRDPVFTIEHYAGQVTYNAFGFLEKNRETLGVNFISLMQNSHNWLINEIFDDRQDSETSIMNKRHSQWNVPERNKPNMPALGPGETLSKRAGKKLKERTYQNRPLPAIPSSTTTTTSVHFRNSLASLMEQLKASEPQFVRCIRANTGKQFGLFDTKLVQNQLRYTGVFETTRIRKLGFPTRLYMQDFINRYKALGFPVTEAVETTAENCEKILHSAYIHGYEIGKTKVFLKYWHVDHLNMCLENFISNLRVVQTTIQMYLARSKFLEMLKYINYCKDQVFTIGNAVTKTGDQLFHILVSTNDLDKQHYRQRLAEEEERRRQNTRQSLFVRRGRGLPRSMDDDDWYNAPDYGEMEDSYINNQRQSEYYDRPRSQYRSQRRPSYQIIEESLVHLYRKWDSVDPDAWCKILYLEKDKVVQKFYILEREVTIDGKVGSEFDGERISLSYFRNEDRDDETASILTFVGQGVKLRKDMDGSITATRLTKNPVIVKDHDNPSEHCFSLDVINNEGRLPHHVPVKIFDMEEYKCQMGIQMKCQNLDDRILRHQSVTCISLVKDEREAGDTPCWLVVINLCALRAITDPTVRTHVEQKLAELANRTEEELEEELEKQEKSVELAARHKQKHWSKLNQRKGLEGSEAPMRKTKFDLMKKDKKIGDNLHYSWEIEAQKSKFPHHNVEYLHEHFDEPESHIGGYRNSGHHHGSVISSMMYPGTGSSVRRDWAKVKVAIKLEKKMDEEKLQEIAEEDEQ</sequence>
<evidence type="ECO:0000256" key="9">
    <source>
        <dbReference type="ARBA" id="ARBA00023212"/>
    </source>
</evidence>
<dbReference type="SMART" id="SM00242">
    <property type="entry name" value="MYSc"/>
    <property type="match status" value="1"/>
</dbReference>
<dbReference type="Gene3D" id="1.10.10.820">
    <property type="match status" value="1"/>
</dbReference>
<reference evidence="16" key="2">
    <citation type="submission" date="2025-08" db="UniProtKB">
        <authorList>
            <consortium name="RefSeq"/>
        </authorList>
    </citation>
    <scope>IDENTIFICATION</scope>
    <source>
        <tissue evidence="16">Whole sample</tissue>
    </source>
</reference>
<dbReference type="GeneID" id="111099165"/>
<dbReference type="InterPro" id="IPR008984">
    <property type="entry name" value="SMAD_FHA_dom_sf"/>
</dbReference>
<dbReference type="AlphaFoldDB" id="A0A8B8A465"/>
<dbReference type="SUPFAM" id="SSF49879">
    <property type="entry name" value="SMAD/FHA domain"/>
    <property type="match status" value="1"/>
</dbReference>
<evidence type="ECO:0000256" key="1">
    <source>
        <dbReference type="ARBA" id="ARBA00004245"/>
    </source>
</evidence>
<keyword evidence="5 11" id="KW-0547">Nucleotide-binding</keyword>
<dbReference type="SMR" id="A0A8B8A465"/>
<dbReference type="GO" id="GO:0000146">
    <property type="term" value="F:microfilament motor activity"/>
    <property type="evidence" value="ECO:0007669"/>
    <property type="project" value="TreeGrafter"/>
</dbReference>
<evidence type="ECO:0000259" key="13">
    <source>
        <dbReference type="PROSITE" id="PS51076"/>
    </source>
</evidence>
<organism evidence="15 16">
    <name type="scientific">Crassostrea virginica</name>
    <name type="common">Eastern oyster</name>
    <dbReference type="NCBI Taxonomy" id="6565"/>
    <lineage>
        <taxon>Eukaryota</taxon>
        <taxon>Metazoa</taxon>
        <taxon>Spiralia</taxon>
        <taxon>Lophotrochozoa</taxon>
        <taxon>Mollusca</taxon>
        <taxon>Bivalvia</taxon>
        <taxon>Autobranchia</taxon>
        <taxon>Pteriomorphia</taxon>
        <taxon>Ostreida</taxon>
        <taxon>Ostreoidea</taxon>
        <taxon>Ostreidae</taxon>
        <taxon>Crassostrea</taxon>
    </lineage>
</organism>
<dbReference type="InterPro" id="IPR052409">
    <property type="entry name" value="Myosin-III_kinase_activity"/>
</dbReference>
<evidence type="ECO:0000256" key="10">
    <source>
        <dbReference type="ARBA" id="ARBA00023273"/>
    </source>
</evidence>
<dbReference type="Gene3D" id="1.20.5.4820">
    <property type="match status" value="1"/>
</dbReference>
<evidence type="ECO:0000313" key="15">
    <source>
        <dbReference type="Proteomes" id="UP000694844"/>
    </source>
</evidence>
<dbReference type="GO" id="GO:0016459">
    <property type="term" value="C:myosin complex"/>
    <property type="evidence" value="ECO:0007669"/>
    <property type="project" value="UniProtKB-KW"/>
</dbReference>
<dbReference type="InterPro" id="IPR017855">
    <property type="entry name" value="SMAD-like_dom_sf"/>
</dbReference>
<keyword evidence="6 11" id="KW-0067">ATP-binding</keyword>
<dbReference type="GO" id="GO:0003779">
    <property type="term" value="F:actin binding"/>
    <property type="evidence" value="ECO:0007669"/>
    <property type="project" value="UniProtKB-KW"/>
</dbReference>
<evidence type="ECO:0000256" key="2">
    <source>
        <dbReference type="ARBA" id="ARBA00004316"/>
    </source>
</evidence>
<dbReference type="GO" id="GO:0004674">
    <property type="term" value="F:protein serine/threonine kinase activity"/>
    <property type="evidence" value="ECO:0007669"/>
    <property type="project" value="TreeGrafter"/>
</dbReference>
<keyword evidence="9" id="KW-0206">Cytoskeleton</keyword>
<feature type="domain" description="MH2" evidence="13">
    <location>
        <begin position="894"/>
        <end position="1087"/>
    </location>
</feature>
<dbReference type="Gene3D" id="3.40.850.10">
    <property type="entry name" value="Kinesin motor domain"/>
    <property type="match status" value="1"/>
</dbReference>
<dbReference type="RefSeq" id="XP_022286281.1">
    <property type="nucleotide sequence ID" value="XM_022430573.1"/>
</dbReference>
<feature type="region of interest" description="Disordered" evidence="12">
    <location>
        <begin position="1107"/>
        <end position="1126"/>
    </location>
</feature>
<feature type="binding site" evidence="11">
    <location>
        <begin position="101"/>
        <end position="108"/>
    </location>
    <ligand>
        <name>ATP</name>
        <dbReference type="ChEBI" id="CHEBI:30616"/>
    </ligand>
</feature>
<evidence type="ECO:0000256" key="4">
    <source>
        <dbReference type="ARBA" id="ARBA00022737"/>
    </source>
</evidence>
<dbReference type="PANTHER" id="PTHR46256">
    <property type="entry name" value="AGAP011099-PA"/>
    <property type="match status" value="1"/>
</dbReference>
<dbReference type="PROSITE" id="PS51456">
    <property type="entry name" value="MYOSIN_MOTOR"/>
    <property type="match status" value="1"/>
</dbReference>
<comment type="similarity">
    <text evidence="11">Belongs to the TRAFAC class myosin-kinesin ATPase superfamily. Myosin family.</text>
</comment>
<feature type="compositionally biased region" description="Basic residues" evidence="12">
    <location>
        <begin position="1107"/>
        <end position="1118"/>
    </location>
</feature>
<keyword evidence="3" id="KW-0963">Cytoplasm</keyword>
<dbReference type="GO" id="GO:0006355">
    <property type="term" value="P:regulation of DNA-templated transcription"/>
    <property type="evidence" value="ECO:0007669"/>
    <property type="project" value="InterPro"/>
</dbReference>
<dbReference type="Proteomes" id="UP000694844">
    <property type="component" value="Chromosome 1"/>
</dbReference>
<dbReference type="CDD" id="cd00124">
    <property type="entry name" value="MYSc"/>
    <property type="match status" value="1"/>
</dbReference>
<keyword evidence="8 11" id="KW-0505">Motor protein</keyword>
<name>A0A8B8A465_CRAVI</name>
<dbReference type="Gene3D" id="1.20.58.530">
    <property type="match status" value="1"/>
</dbReference>
<dbReference type="SUPFAM" id="SSF52540">
    <property type="entry name" value="P-loop containing nucleoside triphosphate hydrolases"/>
    <property type="match status" value="1"/>
</dbReference>
<dbReference type="PANTHER" id="PTHR46256:SF3">
    <property type="entry name" value="MYOSIN MOTOR DOMAIN-CONTAINING PROTEIN"/>
    <property type="match status" value="1"/>
</dbReference>
<evidence type="ECO:0000256" key="3">
    <source>
        <dbReference type="ARBA" id="ARBA00022490"/>
    </source>
</evidence>
<dbReference type="GO" id="GO:0042995">
    <property type="term" value="C:cell projection"/>
    <property type="evidence" value="ECO:0007669"/>
    <property type="project" value="UniProtKB-SubCell"/>
</dbReference>
<keyword evidence="15" id="KW-1185">Reference proteome</keyword>
<dbReference type="Gene3D" id="2.60.200.10">
    <property type="match status" value="1"/>
</dbReference>
<dbReference type="InterPro" id="IPR036961">
    <property type="entry name" value="Kinesin_motor_dom_sf"/>
</dbReference>
<dbReference type="OrthoDB" id="2914378at2759"/>
<dbReference type="PROSITE" id="PS51076">
    <property type="entry name" value="MH2"/>
    <property type="match status" value="1"/>
</dbReference>
<dbReference type="InterPro" id="IPR027417">
    <property type="entry name" value="P-loop_NTPase"/>
</dbReference>
<evidence type="ECO:0000313" key="16">
    <source>
        <dbReference type="RefSeq" id="XP_022286281.1"/>
    </source>
</evidence>
<evidence type="ECO:0000256" key="8">
    <source>
        <dbReference type="ARBA" id="ARBA00023175"/>
    </source>
</evidence>
<dbReference type="SMART" id="SM00524">
    <property type="entry name" value="DWB"/>
    <property type="match status" value="1"/>
</dbReference>
<dbReference type="Pfam" id="PF00063">
    <property type="entry name" value="Myosin_head"/>
    <property type="match status" value="1"/>
</dbReference>
<gene>
    <name evidence="16" type="primary">LOC111099165</name>
</gene>
<evidence type="ECO:0000256" key="7">
    <source>
        <dbReference type="ARBA" id="ARBA00023123"/>
    </source>
</evidence>